<dbReference type="RefSeq" id="WP_094756449.1">
    <property type="nucleotide sequence ID" value="NZ_FQUG01000003.1"/>
</dbReference>
<organism evidence="4 5">
    <name type="scientific">Schwartzia succinivorans DSM 10502</name>
    <dbReference type="NCBI Taxonomy" id="1123243"/>
    <lineage>
        <taxon>Bacteria</taxon>
        <taxon>Bacillati</taxon>
        <taxon>Bacillota</taxon>
        <taxon>Negativicutes</taxon>
        <taxon>Selenomonadales</taxon>
        <taxon>Selenomonadaceae</taxon>
        <taxon>Schwartzia</taxon>
    </lineage>
</organism>
<evidence type="ECO:0000259" key="3">
    <source>
        <dbReference type="PROSITE" id="PS50983"/>
    </source>
</evidence>
<dbReference type="EMBL" id="FQUG01000003">
    <property type="protein sequence ID" value="SHE60695.1"/>
    <property type="molecule type" value="Genomic_DNA"/>
</dbReference>
<feature type="chain" id="PRO_5038596118" evidence="2">
    <location>
        <begin position="21"/>
        <end position="329"/>
    </location>
</feature>
<dbReference type="STRING" id="1123243.SAMN02745190_00794"/>
<dbReference type="InterPro" id="IPR002491">
    <property type="entry name" value="ABC_transptr_periplasmic_BD"/>
</dbReference>
<dbReference type="GO" id="GO:0071281">
    <property type="term" value="P:cellular response to iron ion"/>
    <property type="evidence" value="ECO:0007669"/>
    <property type="project" value="TreeGrafter"/>
</dbReference>
<protein>
    <submittedName>
        <fullName evidence="4">Iron complex transport system substrate-binding protein</fullName>
    </submittedName>
</protein>
<dbReference type="OrthoDB" id="1632098at2"/>
<dbReference type="Gene3D" id="3.40.50.1980">
    <property type="entry name" value="Nitrogenase molybdenum iron protein domain"/>
    <property type="match status" value="2"/>
</dbReference>
<dbReference type="PROSITE" id="PS50983">
    <property type="entry name" value="FE_B12_PBP"/>
    <property type="match status" value="1"/>
</dbReference>
<dbReference type="AlphaFoldDB" id="A0A1M4UVI1"/>
<keyword evidence="2" id="KW-0732">Signal</keyword>
<dbReference type="SUPFAM" id="SSF53807">
    <property type="entry name" value="Helical backbone' metal receptor"/>
    <property type="match status" value="1"/>
</dbReference>
<dbReference type="PANTHER" id="PTHR30535:SF34">
    <property type="entry name" value="MOLYBDATE-BINDING PROTEIN MOLA"/>
    <property type="match status" value="1"/>
</dbReference>
<dbReference type="PANTHER" id="PTHR30535">
    <property type="entry name" value="VITAMIN B12-BINDING PROTEIN"/>
    <property type="match status" value="1"/>
</dbReference>
<gene>
    <name evidence="4" type="ORF">SAMN02745190_00794</name>
</gene>
<comment type="similarity">
    <text evidence="1">Belongs to the bacterial solute-binding protein 8 family.</text>
</comment>
<feature type="domain" description="Fe/B12 periplasmic-binding" evidence="3">
    <location>
        <begin position="52"/>
        <end position="314"/>
    </location>
</feature>
<evidence type="ECO:0000313" key="4">
    <source>
        <dbReference type="EMBL" id="SHE60695.1"/>
    </source>
</evidence>
<sequence length="329" mass="36683">MQYKKICLLLCLLITVLCLAGCGAEKHKEQSGGIEVKDYQGTTVKIPKKPERILTLSIYSDEMVLGMVPSSKLVAISKFLDDPKESVVVEKAKRVPEKVMDPSVEQIMGWKPDIIIANTWTNMEKVTALRELGFPVVVIGPGNSYADIQGDVRLIAQSISEEEKGQQIIAKMDEIRDDIVKKVEKIPPEKRKSVTLLSVMRQYGGAGSAFDDMCRLTGVRNAIAEVGVKNGQVLTKELLVKSNPDYILLPSYDDKGTFDIDAFIASYLEDPSLASMRAIQNRALIFPRESYIYNSSQDFVFGMQELAYVVYGEEFAQEPNRHISFSGEK</sequence>
<keyword evidence="5" id="KW-1185">Reference proteome</keyword>
<reference evidence="4 5" key="1">
    <citation type="submission" date="2016-11" db="EMBL/GenBank/DDBJ databases">
        <authorList>
            <person name="Jaros S."/>
            <person name="Januszkiewicz K."/>
            <person name="Wedrychowicz H."/>
        </authorList>
    </citation>
    <scope>NUCLEOTIDE SEQUENCE [LARGE SCALE GENOMIC DNA]</scope>
    <source>
        <strain evidence="4 5">DSM 10502</strain>
    </source>
</reference>
<accession>A0A1M4UVI1</accession>
<evidence type="ECO:0000313" key="5">
    <source>
        <dbReference type="Proteomes" id="UP000184404"/>
    </source>
</evidence>
<feature type="signal peptide" evidence="2">
    <location>
        <begin position="1"/>
        <end position="20"/>
    </location>
</feature>
<proteinExistence type="inferred from homology"/>
<evidence type="ECO:0000256" key="2">
    <source>
        <dbReference type="SAM" id="SignalP"/>
    </source>
</evidence>
<name>A0A1M4UVI1_9FIRM</name>
<dbReference type="Proteomes" id="UP000184404">
    <property type="component" value="Unassembled WGS sequence"/>
</dbReference>
<dbReference type="Pfam" id="PF01497">
    <property type="entry name" value="Peripla_BP_2"/>
    <property type="match status" value="1"/>
</dbReference>
<dbReference type="InterPro" id="IPR050902">
    <property type="entry name" value="ABC_Transporter_SBP"/>
</dbReference>
<evidence type="ECO:0000256" key="1">
    <source>
        <dbReference type="ARBA" id="ARBA00008814"/>
    </source>
</evidence>